<keyword evidence="1" id="KW-0472">Membrane</keyword>
<dbReference type="RefSeq" id="WP_181885675.1">
    <property type="nucleotide sequence ID" value="NZ_CP059472.1"/>
</dbReference>
<keyword evidence="1" id="KW-1133">Transmembrane helix</keyword>
<evidence type="ECO:0000313" key="3">
    <source>
        <dbReference type="EMBL" id="QMS99042.1"/>
    </source>
</evidence>
<proteinExistence type="predicted"/>
<feature type="transmembrane region" description="Helical" evidence="1">
    <location>
        <begin position="6"/>
        <end position="25"/>
    </location>
</feature>
<protein>
    <submittedName>
        <fullName evidence="3">Uncharacterized protein</fullName>
    </submittedName>
</protein>
<reference evidence="5" key="2">
    <citation type="submission" date="2020-07" db="EMBL/GenBank/DDBJ databases">
        <title>Flavobacterium sp. xlx-214.</title>
        <authorList>
            <person name="Yang C."/>
        </authorList>
    </citation>
    <scope>NUCLEOTIDE SEQUENCE [LARGE SCALE GENOMIC DNA]</scope>
    <source>
        <strain evidence="5">CX-624</strain>
    </source>
</reference>
<evidence type="ECO:0000313" key="4">
    <source>
        <dbReference type="Proteomes" id="UP000515349"/>
    </source>
</evidence>
<organism evidence="3 4">
    <name type="scientific">Marnyiella aurantia</name>
    <dbReference type="NCBI Taxonomy" id="2758037"/>
    <lineage>
        <taxon>Bacteria</taxon>
        <taxon>Pseudomonadati</taxon>
        <taxon>Bacteroidota</taxon>
        <taxon>Flavobacteriia</taxon>
        <taxon>Flavobacteriales</taxon>
        <taxon>Weeksellaceae</taxon>
        <taxon>Marnyiella</taxon>
    </lineage>
</organism>
<sequence length="147" mass="17883">MKNKYLLTSSIALFLAVLFYFFVLYSPERQIRKTVAEYWECLDHNHFNESVELFTYGSEYYGMMSMQFYQLKKNYPKIKSQITPLNEVKIQDTIIFGTKRKFVRYKFVNKNPEIKPMKITFIFWRKTGYDKIHSPIYLKNFMDWGDK</sequence>
<keyword evidence="5" id="KW-1185">Reference proteome</keyword>
<dbReference type="EMBL" id="JACEUX010000001">
    <property type="protein sequence ID" value="MBA5245545.1"/>
    <property type="molecule type" value="Genomic_DNA"/>
</dbReference>
<keyword evidence="1" id="KW-0812">Transmembrane</keyword>
<evidence type="ECO:0000313" key="5">
    <source>
        <dbReference type="Proteomes" id="UP000539710"/>
    </source>
</evidence>
<name>A0A7D7LNA7_9FLAO</name>
<dbReference type="AlphaFoldDB" id="A0A7D7LNA7"/>
<evidence type="ECO:0000256" key="1">
    <source>
        <dbReference type="SAM" id="Phobius"/>
    </source>
</evidence>
<dbReference type="KEGG" id="cbau:H1R16_03265"/>
<gene>
    <name evidence="3" type="ORF">H1R16_03265</name>
    <name evidence="2" type="ORF">H2507_00010</name>
</gene>
<dbReference type="EMBL" id="CP059472">
    <property type="protein sequence ID" value="QMS99042.1"/>
    <property type="molecule type" value="Genomic_DNA"/>
</dbReference>
<accession>A0A7D7LNA7</accession>
<dbReference type="Proteomes" id="UP000515349">
    <property type="component" value="Chromosome"/>
</dbReference>
<reference evidence="2" key="3">
    <citation type="submission" date="2020-07" db="EMBL/GenBank/DDBJ databases">
        <authorList>
            <person name="Yang C."/>
        </authorList>
    </citation>
    <scope>NUCLEOTIDE SEQUENCE</scope>
    <source>
        <strain evidence="2">Cx-624</strain>
    </source>
</reference>
<dbReference type="Proteomes" id="UP000539710">
    <property type="component" value="Unassembled WGS sequence"/>
</dbReference>
<evidence type="ECO:0000313" key="2">
    <source>
        <dbReference type="EMBL" id="MBA5245545.1"/>
    </source>
</evidence>
<reference evidence="3 4" key="1">
    <citation type="submission" date="2020-07" db="EMBL/GenBank/DDBJ databases">
        <title>Chryseobacterium sp.cx-624.</title>
        <authorList>
            <person name="Yang C."/>
        </authorList>
    </citation>
    <scope>NUCLEOTIDE SEQUENCE [LARGE SCALE GENOMIC DNA]</scope>
    <source>
        <strain evidence="3">Cx-624</strain>
        <strain evidence="4">cx-624</strain>
    </source>
</reference>